<dbReference type="Proteomes" id="UP001476798">
    <property type="component" value="Unassembled WGS sequence"/>
</dbReference>
<gene>
    <name evidence="1" type="ORF">GOODEAATRI_019684</name>
</gene>
<feature type="non-terminal residue" evidence="1">
    <location>
        <position position="1"/>
    </location>
</feature>
<name>A0ABV0NLL7_9TELE</name>
<sequence>GELTNRDCRERQLTDTIWVQDRRRELQLFGNPARLRISWGLHTRHPLSTRLQHRNTDVVGWENRDKLNSFL</sequence>
<dbReference type="EMBL" id="JAHRIO010041749">
    <property type="protein sequence ID" value="MEQ2172299.1"/>
    <property type="molecule type" value="Genomic_DNA"/>
</dbReference>
<accession>A0ABV0NLL7</accession>
<evidence type="ECO:0000313" key="2">
    <source>
        <dbReference type="Proteomes" id="UP001476798"/>
    </source>
</evidence>
<proteinExistence type="predicted"/>
<protein>
    <recommendedName>
        <fullName evidence="3">MHC class I antigen</fullName>
    </recommendedName>
</protein>
<keyword evidence="2" id="KW-1185">Reference proteome</keyword>
<evidence type="ECO:0008006" key="3">
    <source>
        <dbReference type="Google" id="ProtNLM"/>
    </source>
</evidence>
<organism evidence="1 2">
    <name type="scientific">Goodea atripinnis</name>
    <dbReference type="NCBI Taxonomy" id="208336"/>
    <lineage>
        <taxon>Eukaryota</taxon>
        <taxon>Metazoa</taxon>
        <taxon>Chordata</taxon>
        <taxon>Craniata</taxon>
        <taxon>Vertebrata</taxon>
        <taxon>Euteleostomi</taxon>
        <taxon>Actinopterygii</taxon>
        <taxon>Neopterygii</taxon>
        <taxon>Teleostei</taxon>
        <taxon>Neoteleostei</taxon>
        <taxon>Acanthomorphata</taxon>
        <taxon>Ovalentaria</taxon>
        <taxon>Atherinomorphae</taxon>
        <taxon>Cyprinodontiformes</taxon>
        <taxon>Goodeidae</taxon>
        <taxon>Goodea</taxon>
    </lineage>
</organism>
<reference evidence="1 2" key="1">
    <citation type="submission" date="2021-06" db="EMBL/GenBank/DDBJ databases">
        <authorList>
            <person name="Palmer J.M."/>
        </authorList>
    </citation>
    <scope>NUCLEOTIDE SEQUENCE [LARGE SCALE GENOMIC DNA]</scope>
    <source>
        <strain evidence="1 2">GA_2019</strain>
        <tissue evidence="1">Muscle</tissue>
    </source>
</reference>
<comment type="caution">
    <text evidence="1">The sequence shown here is derived from an EMBL/GenBank/DDBJ whole genome shotgun (WGS) entry which is preliminary data.</text>
</comment>
<evidence type="ECO:0000313" key="1">
    <source>
        <dbReference type="EMBL" id="MEQ2172299.1"/>
    </source>
</evidence>